<evidence type="ECO:0000313" key="1">
    <source>
        <dbReference type="EMBL" id="CAB4038217.1"/>
    </source>
</evidence>
<protein>
    <submittedName>
        <fullName evidence="1">Uncharacterized protein</fullName>
    </submittedName>
</protein>
<keyword evidence="2" id="KW-1185">Reference proteome</keyword>
<dbReference type="SUPFAM" id="SSF56672">
    <property type="entry name" value="DNA/RNA polymerases"/>
    <property type="match status" value="1"/>
</dbReference>
<dbReference type="OrthoDB" id="416454at2759"/>
<dbReference type="InterPro" id="IPR000477">
    <property type="entry name" value="RT_dom"/>
</dbReference>
<comment type="caution">
    <text evidence="1">The sequence shown here is derived from an EMBL/GenBank/DDBJ whole genome shotgun (WGS) entry which is preliminary data.</text>
</comment>
<dbReference type="AlphaFoldDB" id="A0A6S7K1Q8"/>
<dbReference type="Pfam" id="PF00078">
    <property type="entry name" value="RVT_1"/>
    <property type="match status" value="1"/>
</dbReference>
<reference evidence="1" key="1">
    <citation type="submission" date="2020-04" db="EMBL/GenBank/DDBJ databases">
        <authorList>
            <person name="Alioto T."/>
            <person name="Alioto T."/>
            <person name="Gomez Garrido J."/>
        </authorList>
    </citation>
    <scope>NUCLEOTIDE SEQUENCE</scope>
    <source>
        <strain evidence="1">A484AB</strain>
    </source>
</reference>
<dbReference type="EMBL" id="CACRXK020023948">
    <property type="protein sequence ID" value="CAB4038217.1"/>
    <property type="molecule type" value="Genomic_DNA"/>
</dbReference>
<dbReference type="InterPro" id="IPR043502">
    <property type="entry name" value="DNA/RNA_pol_sf"/>
</dbReference>
<dbReference type="PROSITE" id="PS50878">
    <property type="entry name" value="RT_POL"/>
    <property type="match status" value="1"/>
</dbReference>
<proteinExistence type="predicted"/>
<sequence length="601" mass="68276">MKTRDQLHHRYLQTRDVLDWSNFKDARKAVKRMLKDSERNYYLDEVQRHKNNPGSLWRIINQAIPSKSKEKHPYTKDPKTVADEFNQFFSSVGKNAADASIRLAEENNITVEETPLETVYMPSQDLFSFRTVTSEKVRPVIASLPLNKSPGPDKINSRILKDCLPVILGPLTHIINCSITSHTFPIAWKEAEVIPIVKDGDHEVASNNRPISLLAIASKLCEKIVLEQFSSYLISKNLLSPHQSGNKKLHSTETLNIFTTVQWFKSYLSDRFQSTRINSALSDPLPITHGVPQGATLSPLLFCIYLNDLPSVSRDSSLESYVDDSKVLLSFPLRQIDAAIANLEQDLHRVASWCCKNHLLINPGKTKYMMIGTRQMMSKLPTDTSISFLGKSLKPVDSAKDLGVTLDRHLNYDKHVSLLVSSCMNKLCQINRAKNSFDTKTLSEVISSLVISKMVYCSSVWSNTSASNVKKVQSIQNFACKIVTKSRKFDHVTPLLRELNWLPVDKLLYFRDASLTYKCVNNLAPDYLCNKLIKRSSIHDRRTRTHDSLQIPLFKTAAGQRSFTYRAVHIWNNLDKNLKDCSSLKIFKVALKKHLLAKDNI</sequence>
<dbReference type="Proteomes" id="UP001152795">
    <property type="component" value="Unassembled WGS sequence"/>
</dbReference>
<accession>A0A6S7K1Q8</accession>
<organism evidence="1 2">
    <name type="scientific">Paramuricea clavata</name>
    <name type="common">Red gorgonian</name>
    <name type="synonym">Violescent sea-whip</name>
    <dbReference type="NCBI Taxonomy" id="317549"/>
    <lineage>
        <taxon>Eukaryota</taxon>
        <taxon>Metazoa</taxon>
        <taxon>Cnidaria</taxon>
        <taxon>Anthozoa</taxon>
        <taxon>Octocorallia</taxon>
        <taxon>Malacalcyonacea</taxon>
        <taxon>Plexauridae</taxon>
        <taxon>Paramuricea</taxon>
    </lineage>
</organism>
<dbReference type="PANTHER" id="PTHR33332">
    <property type="entry name" value="REVERSE TRANSCRIPTASE DOMAIN-CONTAINING PROTEIN"/>
    <property type="match status" value="1"/>
</dbReference>
<gene>
    <name evidence="1" type="ORF">PACLA_8A066586</name>
</gene>
<evidence type="ECO:0000313" key="2">
    <source>
        <dbReference type="Proteomes" id="UP001152795"/>
    </source>
</evidence>
<dbReference type="CDD" id="cd01650">
    <property type="entry name" value="RT_nLTR_like"/>
    <property type="match status" value="1"/>
</dbReference>
<name>A0A6S7K1Q8_PARCT</name>